<keyword evidence="1" id="KW-0479">Metal-binding</keyword>
<dbReference type="InterPro" id="IPR006311">
    <property type="entry name" value="TAT_signal"/>
</dbReference>
<evidence type="ECO:0000313" key="5">
    <source>
        <dbReference type="Proteomes" id="UP000658278"/>
    </source>
</evidence>
<name>A0A934RDN3_9BACT</name>
<comment type="caution">
    <text evidence="4">The sequence shown here is derived from an EMBL/GenBank/DDBJ whole genome shotgun (WGS) entry which is preliminary data.</text>
</comment>
<accession>A0A934RDN3</accession>
<dbReference type="Gene3D" id="2.60.120.10">
    <property type="entry name" value="Jelly Rolls"/>
    <property type="match status" value="1"/>
</dbReference>
<sequence>MDDYTRRSFIRTTLPGFLGISMALPGITAVATRARAAEGRLPEGEPIHWDAFLEAIAREAAKQHLDDWSEPAYVERAARIAGRLNLKDPELAKAFEQAKEGIGDGRVDFERLEKQQDFQISLVQFEKGEQISHHDHPGMTGILLCAAGNVDVWNYDELRKSPEEGHVLLRQTAKARLQKSSVSTLTSQDRNIHRLKARQLTQLVDIFAPPYTQERVRKSRWFDVDAEPYQGEGRDFLAKVR</sequence>
<gene>
    <name evidence="4" type="ORF">JIN81_16600</name>
</gene>
<dbReference type="InterPro" id="IPR014710">
    <property type="entry name" value="RmlC-like_jellyroll"/>
</dbReference>
<evidence type="ECO:0000313" key="4">
    <source>
        <dbReference type="EMBL" id="MBK1828655.1"/>
    </source>
</evidence>
<dbReference type="EMBL" id="JAENII010000015">
    <property type="protein sequence ID" value="MBK1828655.1"/>
    <property type="molecule type" value="Genomic_DNA"/>
</dbReference>
<dbReference type="Proteomes" id="UP000658278">
    <property type="component" value="Unassembled WGS sequence"/>
</dbReference>
<dbReference type="AlphaFoldDB" id="A0A934RDN3"/>
<dbReference type="GO" id="GO:0046872">
    <property type="term" value="F:metal ion binding"/>
    <property type="evidence" value="ECO:0007669"/>
    <property type="project" value="UniProtKB-KW"/>
</dbReference>
<organism evidence="4 5">
    <name type="scientific">Haloferula rosea</name>
    <dbReference type="NCBI Taxonomy" id="490093"/>
    <lineage>
        <taxon>Bacteria</taxon>
        <taxon>Pseudomonadati</taxon>
        <taxon>Verrucomicrobiota</taxon>
        <taxon>Verrucomicrobiia</taxon>
        <taxon>Verrucomicrobiales</taxon>
        <taxon>Verrucomicrobiaceae</taxon>
        <taxon>Haloferula</taxon>
    </lineage>
</organism>
<keyword evidence="2" id="KW-0560">Oxidoreductase</keyword>
<reference evidence="4" key="1">
    <citation type="submission" date="2021-01" db="EMBL/GenBank/DDBJ databases">
        <title>Modified the classification status of verrucomicrobia.</title>
        <authorList>
            <person name="Feng X."/>
        </authorList>
    </citation>
    <scope>NUCLEOTIDE SEQUENCE</scope>
    <source>
        <strain evidence="4">KCTC 22201</strain>
    </source>
</reference>
<dbReference type="GO" id="GO:0016702">
    <property type="term" value="F:oxidoreductase activity, acting on single donors with incorporation of molecular oxygen, incorporation of two atoms of oxygen"/>
    <property type="evidence" value="ECO:0007669"/>
    <property type="project" value="InterPro"/>
</dbReference>
<evidence type="ECO:0000256" key="3">
    <source>
        <dbReference type="ARBA" id="ARBA00023004"/>
    </source>
</evidence>
<proteinExistence type="predicted"/>
<dbReference type="RefSeq" id="WP_200282519.1">
    <property type="nucleotide sequence ID" value="NZ_JAENII010000015.1"/>
</dbReference>
<dbReference type="PROSITE" id="PS51318">
    <property type="entry name" value="TAT"/>
    <property type="match status" value="1"/>
</dbReference>
<protein>
    <submittedName>
        <fullName evidence="4">Uncharacterized protein</fullName>
    </submittedName>
</protein>
<evidence type="ECO:0000256" key="1">
    <source>
        <dbReference type="ARBA" id="ARBA00022723"/>
    </source>
</evidence>
<evidence type="ECO:0000256" key="2">
    <source>
        <dbReference type="ARBA" id="ARBA00023002"/>
    </source>
</evidence>
<keyword evidence="3" id="KW-0408">Iron</keyword>
<dbReference type="InterPro" id="IPR012864">
    <property type="entry name" value="PCO/ADO"/>
</dbReference>
<keyword evidence="5" id="KW-1185">Reference proteome</keyword>
<dbReference type="InterPro" id="IPR011051">
    <property type="entry name" value="RmlC_Cupin_sf"/>
</dbReference>
<dbReference type="SUPFAM" id="SSF51182">
    <property type="entry name" value="RmlC-like cupins"/>
    <property type="match status" value="1"/>
</dbReference>
<dbReference type="Pfam" id="PF07847">
    <property type="entry name" value="PCO_ADO"/>
    <property type="match status" value="1"/>
</dbReference>